<gene>
    <name evidence="1" type="ORF">I6G56_04895</name>
</gene>
<protein>
    <submittedName>
        <fullName evidence="1">Transposase</fullName>
    </submittedName>
</protein>
<accession>A0A7T2WYP6</accession>
<organism evidence="1 2">
    <name type="scientific">Burkholderia humptydooensis</name>
    <dbReference type="NCBI Taxonomy" id="430531"/>
    <lineage>
        <taxon>Bacteria</taxon>
        <taxon>Pseudomonadati</taxon>
        <taxon>Pseudomonadota</taxon>
        <taxon>Betaproteobacteria</taxon>
        <taxon>Burkholderiales</taxon>
        <taxon>Burkholderiaceae</taxon>
        <taxon>Burkholderia</taxon>
        <taxon>pseudomallei group</taxon>
    </lineage>
</organism>
<name>A0A7T2WYP6_9BURK</name>
<dbReference type="AlphaFoldDB" id="A0A7T2WYP6"/>
<dbReference type="KEGG" id="bhg:I6G56_04895"/>
<dbReference type="EMBL" id="CP065686">
    <property type="protein sequence ID" value="QPS44442.1"/>
    <property type="molecule type" value="Genomic_DNA"/>
</dbReference>
<dbReference type="GO" id="GO:0003677">
    <property type="term" value="F:DNA binding"/>
    <property type="evidence" value="ECO:0007669"/>
    <property type="project" value="InterPro"/>
</dbReference>
<sequence>MSRTRRQFTDEFELSAQRRGCVTSSVRPSRGIARALGVGDNPLRRWVGLMRDGAMGMDASKLRRFYAPILAALLNRGMVALATA</sequence>
<dbReference type="InterPro" id="IPR002514">
    <property type="entry name" value="Transposase_8"/>
</dbReference>
<dbReference type="Pfam" id="PF01527">
    <property type="entry name" value="HTH_Tnp_1"/>
    <property type="match status" value="1"/>
</dbReference>
<reference evidence="1 2" key="1">
    <citation type="submission" date="2020-12" db="EMBL/GenBank/DDBJ databases">
        <title>FDA dAtabase for Regulatory Grade micrObial Sequences (FDA-ARGOS): Supporting development and validation of Infectious Disease Dx tests.</title>
        <authorList>
            <person name="Nelson B."/>
            <person name="Plummer A."/>
            <person name="Tallon L."/>
            <person name="Sadzewicz L."/>
            <person name="Zhao X."/>
            <person name="Boylan J."/>
            <person name="Ott S."/>
            <person name="Bowen H."/>
            <person name="Vavikolanu K."/>
            <person name="Mehta A."/>
            <person name="Aluvathingal J."/>
            <person name="Nadendla S."/>
            <person name="Myers T."/>
            <person name="Yan Y."/>
            <person name="Sichtig H."/>
        </authorList>
    </citation>
    <scope>NUCLEOTIDE SEQUENCE [LARGE SCALE GENOMIC DNA]</scope>
    <source>
        <strain evidence="1 2">FDAARGOS_899</strain>
    </source>
</reference>
<dbReference type="RefSeq" id="WP_144411954.1">
    <property type="nucleotide sequence ID" value="NZ_CP013380.1"/>
</dbReference>
<evidence type="ECO:0000313" key="2">
    <source>
        <dbReference type="Proteomes" id="UP000594943"/>
    </source>
</evidence>
<dbReference type="Proteomes" id="UP000594943">
    <property type="component" value="Chromosome 1"/>
</dbReference>
<dbReference type="GO" id="GO:0004803">
    <property type="term" value="F:transposase activity"/>
    <property type="evidence" value="ECO:0007669"/>
    <property type="project" value="InterPro"/>
</dbReference>
<evidence type="ECO:0000313" key="1">
    <source>
        <dbReference type="EMBL" id="QPS44442.1"/>
    </source>
</evidence>
<proteinExistence type="predicted"/>
<dbReference type="GO" id="GO:0006313">
    <property type="term" value="P:DNA transposition"/>
    <property type="evidence" value="ECO:0007669"/>
    <property type="project" value="InterPro"/>
</dbReference>